<evidence type="ECO:0008006" key="3">
    <source>
        <dbReference type="Google" id="ProtNLM"/>
    </source>
</evidence>
<dbReference type="InParanoid" id="A0A067RVF4"/>
<dbReference type="Proteomes" id="UP000027135">
    <property type="component" value="Unassembled WGS sequence"/>
</dbReference>
<protein>
    <recommendedName>
        <fullName evidence="3">Lipocalin/cytosolic fatty-acid binding domain-containing protein</fullName>
    </recommendedName>
</protein>
<dbReference type="AlphaFoldDB" id="A0A067RVF4"/>
<evidence type="ECO:0000313" key="2">
    <source>
        <dbReference type="Proteomes" id="UP000027135"/>
    </source>
</evidence>
<proteinExistence type="predicted"/>
<dbReference type="OrthoDB" id="565904at2759"/>
<dbReference type="SUPFAM" id="SSF50814">
    <property type="entry name" value="Lipocalins"/>
    <property type="match status" value="1"/>
</dbReference>
<reference evidence="1 2" key="1">
    <citation type="journal article" date="2014" name="Nat. Commun.">
        <title>Molecular traces of alternative social organization in a termite genome.</title>
        <authorList>
            <person name="Terrapon N."/>
            <person name="Li C."/>
            <person name="Robertson H.M."/>
            <person name="Ji L."/>
            <person name="Meng X."/>
            <person name="Booth W."/>
            <person name="Chen Z."/>
            <person name="Childers C.P."/>
            <person name="Glastad K.M."/>
            <person name="Gokhale K."/>
            <person name="Gowin J."/>
            <person name="Gronenberg W."/>
            <person name="Hermansen R.A."/>
            <person name="Hu H."/>
            <person name="Hunt B.G."/>
            <person name="Huylmans A.K."/>
            <person name="Khalil S.M."/>
            <person name="Mitchell R.D."/>
            <person name="Munoz-Torres M.C."/>
            <person name="Mustard J.A."/>
            <person name="Pan H."/>
            <person name="Reese J.T."/>
            <person name="Scharf M.E."/>
            <person name="Sun F."/>
            <person name="Vogel H."/>
            <person name="Xiao J."/>
            <person name="Yang W."/>
            <person name="Yang Z."/>
            <person name="Yang Z."/>
            <person name="Zhou J."/>
            <person name="Zhu J."/>
            <person name="Brent C.S."/>
            <person name="Elsik C.G."/>
            <person name="Goodisman M.A."/>
            <person name="Liberles D.A."/>
            <person name="Roe R.M."/>
            <person name="Vargo E.L."/>
            <person name="Vilcinskas A."/>
            <person name="Wang J."/>
            <person name="Bornberg-Bauer E."/>
            <person name="Korb J."/>
            <person name="Zhang G."/>
            <person name="Liebig J."/>
        </authorList>
    </citation>
    <scope>NUCLEOTIDE SEQUENCE [LARGE SCALE GENOMIC DNA]</scope>
    <source>
        <tissue evidence="1">Whole organism</tissue>
    </source>
</reference>
<keyword evidence="2" id="KW-1185">Reference proteome</keyword>
<gene>
    <name evidence="1" type="ORF">L798_11050</name>
</gene>
<name>A0A067RVF4_ZOONE</name>
<organism evidence="1 2">
    <name type="scientific">Zootermopsis nevadensis</name>
    <name type="common">Dampwood termite</name>
    <dbReference type="NCBI Taxonomy" id="136037"/>
    <lineage>
        <taxon>Eukaryota</taxon>
        <taxon>Metazoa</taxon>
        <taxon>Ecdysozoa</taxon>
        <taxon>Arthropoda</taxon>
        <taxon>Hexapoda</taxon>
        <taxon>Insecta</taxon>
        <taxon>Pterygota</taxon>
        <taxon>Neoptera</taxon>
        <taxon>Polyneoptera</taxon>
        <taxon>Dictyoptera</taxon>
        <taxon>Blattodea</taxon>
        <taxon>Blattoidea</taxon>
        <taxon>Termitoidae</taxon>
        <taxon>Termopsidae</taxon>
        <taxon>Zootermopsis</taxon>
    </lineage>
</organism>
<dbReference type="Gene3D" id="2.40.128.20">
    <property type="match status" value="1"/>
</dbReference>
<dbReference type="InterPro" id="IPR012674">
    <property type="entry name" value="Calycin"/>
</dbReference>
<sequence>MNQIIKIDFFSLHSERRRENSTGVVKVSDNVLDITYPNRNEWSSAYYVAATDYDQYSIVVGCPEITGTEPNVYVMFRSKNPNELARKAAEDSLKTYNLDIKDFYKEC</sequence>
<evidence type="ECO:0000313" key="1">
    <source>
        <dbReference type="EMBL" id="KDR23859.1"/>
    </source>
</evidence>
<accession>A0A067RVF4</accession>
<dbReference type="EMBL" id="KK852442">
    <property type="protein sequence ID" value="KDR23859.1"/>
    <property type="molecule type" value="Genomic_DNA"/>
</dbReference>